<evidence type="ECO:0000313" key="2">
    <source>
        <dbReference type="EMBL" id="KAJ7782214.1"/>
    </source>
</evidence>
<evidence type="ECO:0000313" key="3">
    <source>
        <dbReference type="Proteomes" id="UP001215280"/>
    </source>
</evidence>
<evidence type="ECO:0000256" key="1">
    <source>
        <dbReference type="SAM" id="Phobius"/>
    </source>
</evidence>
<feature type="transmembrane region" description="Helical" evidence="1">
    <location>
        <begin position="24"/>
        <end position="43"/>
    </location>
</feature>
<keyword evidence="1" id="KW-0812">Transmembrane</keyword>
<dbReference type="AlphaFoldDB" id="A0AAD7KD24"/>
<keyword evidence="1" id="KW-0472">Membrane</keyword>
<organism evidence="2 3">
    <name type="scientific">Mycena maculata</name>
    <dbReference type="NCBI Taxonomy" id="230809"/>
    <lineage>
        <taxon>Eukaryota</taxon>
        <taxon>Fungi</taxon>
        <taxon>Dikarya</taxon>
        <taxon>Basidiomycota</taxon>
        <taxon>Agaricomycotina</taxon>
        <taxon>Agaricomycetes</taxon>
        <taxon>Agaricomycetidae</taxon>
        <taxon>Agaricales</taxon>
        <taxon>Marasmiineae</taxon>
        <taxon>Mycenaceae</taxon>
        <taxon>Mycena</taxon>
    </lineage>
</organism>
<comment type="caution">
    <text evidence="2">The sequence shown here is derived from an EMBL/GenBank/DDBJ whole genome shotgun (WGS) entry which is preliminary data.</text>
</comment>
<keyword evidence="1" id="KW-1133">Transmembrane helix</keyword>
<name>A0AAD7KD24_9AGAR</name>
<keyword evidence="3" id="KW-1185">Reference proteome</keyword>
<dbReference type="EMBL" id="JARJLG010000003">
    <property type="protein sequence ID" value="KAJ7782214.1"/>
    <property type="molecule type" value="Genomic_DNA"/>
</dbReference>
<dbReference type="Proteomes" id="UP001215280">
    <property type="component" value="Unassembled WGS sequence"/>
</dbReference>
<proteinExistence type="predicted"/>
<protein>
    <submittedName>
        <fullName evidence="2">Uncharacterized protein</fullName>
    </submittedName>
</protein>
<gene>
    <name evidence="2" type="ORF">DFH07DRAFT_949014</name>
</gene>
<reference evidence="2" key="1">
    <citation type="submission" date="2023-03" db="EMBL/GenBank/DDBJ databases">
        <title>Massive genome expansion in bonnet fungi (Mycena s.s.) driven by repeated elements and novel gene families across ecological guilds.</title>
        <authorList>
            <consortium name="Lawrence Berkeley National Laboratory"/>
            <person name="Harder C.B."/>
            <person name="Miyauchi S."/>
            <person name="Viragh M."/>
            <person name="Kuo A."/>
            <person name="Thoen E."/>
            <person name="Andreopoulos B."/>
            <person name="Lu D."/>
            <person name="Skrede I."/>
            <person name="Drula E."/>
            <person name="Henrissat B."/>
            <person name="Morin E."/>
            <person name="Kohler A."/>
            <person name="Barry K."/>
            <person name="LaButti K."/>
            <person name="Morin E."/>
            <person name="Salamov A."/>
            <person name="Lipzen A."/>
            <person name="Mereny Z."/>
            <person name="Hegedus B."/>
            <person name="Baldrian P."/>
            <person name="Stursova M."/>
            <person name="Weitz H."/>
            <person name="Taylor A."/>
            <person name="Grigoriev I.V."/>
            <person name="Nagy L.G."/>
            <person name="Martin F."/>
            <person name="Kauserud H."/>
        </authorList>
    </citation>
    <scope>NUCLEOTIDE SEQUENCE</scope>
    <source>
        <strain evidence="2">CBHHK188m</strain>
    </source>
</reference>
<sequence length="61" mass="6729">MNEGVFHMKRSVVGDDSDSLGLELYLVVVFLGVSVGIMLGVMVRTWCRKGLGKDNTHPKVH</sequence>
<accession>A0AAD7KD24</accession>